<keyword evidence="3" id="KW-0732">Signal</keyword>
<reference evidence="6" key="1">
    <citation type="submission" date="2019-03" db="EMBL/GenBank/DDBJ databases">
        <title>Single cell metagenomics reveals metabolic interactions within the superorganism composed of flagellate Streblomastix strix and complex community of Bacteroidetes bacteria on its surface.</title>
        <authorList>
            <person name="Treitli S.C."/>
            <person name="Kolisko M."/>
            <person name="Husnik F."/>
            <person name="Keeling P."/>
            <person name="Hampl V."/>
        </authorList>
    </citation>
    <scope>NUCLEOTIDE SEQUENCE</scope>
    <source>
        <strain evidence="6">STM</strain>
    </source>
</reference>
<dbReference type="Pfam" id="PF21258">
    <property type="entry name" value="Glyco_hydro_120_ins"/>
    <property type="match status" value="1"/>
</dbReference>
<keyword evidence="2" id="KW-0964">Secreted</keyword>
<dbReference type="EMBL" id="SNRY01005435">
    <property type="protein sequence ID" value="KAA6314960.1"/>
    <property type="molecule type" value="Genomic_DNA"/>
</dbReference>
<protein>
    <submittedName>
        <fullName evidence="6">Uncharacterized protein</fullName>
    </submittedName>
</protein>
<dbReference type="GO" id="GO:0016837">
    <property type="term" value="F:carbon-oxygen lyase activity, acting on polysaccharides"/>
    <property type="evidence" value="ECO:0007669"/>
    <property type="project" value="TreeGrafter"/>
</dbReference>
<dbReference type="PANTHER" id="PTHR40088">
    <property type="entry name" value="PECTATE LYASE (EUROFUNG)"/>
    <property type="match status" value="1"/>
</dbReference>
<dbReference type="PANTHER" id="PTHR40088:SF2">
    <property type="entry name" value="SECRETED SUGAR HYDROLASE"/>
    <property type="match status" value="1"/>
</dbReference>
<evidence type="ECO:0000256" key="3">
    <source>
        <dbReference type="ARBA" id="ARBA00022729"/>
    </source>
</evidence>
<sequence>MKKFLFVMLVMLMSMTSFAKEYHVAKAGKDANPGTKEAPFLTISKAALILKSGDTVTVHNGIYREWVNPFNSGLNKYSHIVYRAAEGEEVWIKGSEEVKTWKKEKGTSSVWKAVIPNSAFSDFNPFALELKGDWLVNTGGMTLHLGEVYLNNKSLYETDNLDKVKKPASAATKTTENAMFGGGTTQDPEGSLFKWYAEVTNTETTIWANFQQYDPNKELVEINVRPAVFFPKEQGVNYIKVSGFKLSQAATQWAPPTARQTGLIGPNWSKGWIIENNEISNSKCSGISLGKERASGQNLWLTENTLTGFNRELESIFKAYSLGWNKDNIGSHLIYNNEIFNCGQTGICSHFCAIF</sequence>
<evidence type="ECO:0000256" key="1">
    <source>
        <dbReference type="ARBA" id="ARBA00004613"/>
    </source>
</evidence>
<dbReference type="AlphaFoldDB" id="A0A5J4Q1L4"/>
<dbReference type="InterPro" id="IPR011050">
    <property type="entry name" value="Pectin_lyase_fold/virulence"/>
</dbReference>
<evidence type="ECO:0000259" key="5">
    <source>
        <dbReference type="Pfam" id="PF21258"/>
    </source>
</evidence>
<dbReference type="GO" id="GO:0005576">
    <property type="term" value="C:extracellular region"/>
    <property type="evidence" value="ECO:0007669"/>
    <property type="project" value="UniProtKB-SubCell"/>
</dbReference>
<name>A0A5J4Q1L4_9ZZZZ</name>
<dbReference type="SUPFAM" id="SSF51126">
    <property type="entry name" value="Pectin lyase-like"/>
    <property type="match status" value="1"/>
</dbReference>
<gene>
    <name evidence="6" type="ORF">EZS27_034506</name>
</gene>
<organism evidence="6">
    <name type="scientific">termite gut metagenome</name>
    <dbReference type="NCBI Taxonomy" id="433724"/>
    <lineage>
        <taxon>unclassified sequences</taxon>
        <taxon>metagenomes</taxon>
        <taxon>organismal metagenomes</taxon>
    </lineage>
</organism>
<accession>A0A5J4Q1L4</accession>
<dbReference type="InterPro" id="IPR049169">
    <property type="entry name" value="Glyco_hydro_120_ins"/>
</dbReference>
<dbReference type="Gene3D" id="2.160.20.10">
    <property type="entry name" value="Single-stranded right-handed beta-helix, Pectin lyase-like"/>
    <property type="match status" value="2"/>
</dbReference>
<evidence type="ECO:0000256" key="2">
    <source>
        <dbReference type="ARBA" id="ARBA00022525"/>
    </source>
</evidence>
<comment type="caution">
    <text evidence="6">The sequence shown here is derived from an EMBL/GenBank/DDBJ whole genome shotgun (WGS) entry which is preliminary data.</text>
</comment>
<evidence type="ECO:0000313" key="6">
    <source>
        <dbReference type="EMBL" id="KAA6314960.1"/>
    </source>
</evidence>
<dbReference type="InterPro" id="IPR052052">
    <property type="entry name" value="Polysaccharide_Lyase_9"/>
</dbReference>
<feature type="domain" description="Glycoside hydrolase 120 insertion" evidence="5">
    <location>
        <begin position="98"/>
        <end position="222"/>
    </location>
</feature>
<dbReference type="InterPro" id="IPR012334">
    <property type="entry name" value="Pectin_lyas_fold"/>
</dbReference>
<dbReference type="Pfam" id="PF07602">
    <property type="entry name" value="DUF1565"/>
    <property type="match status" value="1"/>
</dbReference>
<dbReference type="InterPro" id="IPR011459">
    <property type="entry name" value="DUF1565"/>
</dbReference>
<proteinExistence type="predicted"/>
<feature type="non-terminal residue" evidence="6">
    <location>
        <position position="355"/>
    </location>
</feature>
<comment type="subcellular location">
    <subcellularLocation>
        <location evidence="1">Secreted</location>
    </subcellularLocation>
</comment>
<evidence type="ECO:0000259" key="4">
    <source>
        <dbReference type="Pfam" id="PF07602"/>
    </source>
</evidence>
<feature type="domain" description="DUF1565" evidence="4">
    <location>
        <begin position="27"/>
        <end position="65"/>
    </location>
</feature>